<protein>
    <submittedName>
        <fullName evidence="2">Uncharacterized protein</fullName>
    </submittedName>
</protein>
<dbReference type="EMBL" id="JAPKNK010000003">
    <property type="protein sequence ID" value="MCX5569617.1"/>
    <property type="molecule type" value="Genomic_DNA"/>
</dbReference>
<feature type="chain" id="PRO_5040856007" evidence="1">
    <location>
        <begin position="25"/>
        <end position="85"/>
    </location>
</feature>
<sequence>MFRRSFMSLGLSALALAFAGGAAASVVTPPQMVRGLPSVAQVTPTRRRWLPKSGARYAANGKRECARRRAQIAAGQLTTANGLTA</sequence>
<evidence type="ECO:0000313" key="2">
    <source>
        <dbReference type="EMBL" id="MCX5569617.1"/>
    </source>
</evidence>
<comment type="caution">
    <text evidence="2">The sequence shown here is derived from an EMBL/GenBank/DDBJ whole genome shotgun (WGS) entry which is preliminary data.</text>
</comment>
<dbReference type="Proteomes" id="UP001144805">
    <property type="component" value="Unassembled WGS sequence"/>
</dbReference>
<dbReference type="AlphaFoldDB" id="A0A9X3E2U4"/>
<name>A0A9X3E2U4_9HYPH</name>
<dbReference type="RefSeq" id="WP_266338578.1">
    <property type="nucleotide sequence ID" value="NZ_JAPKNK010000003.1"/>
</dbReference>
<reference evidence="2" key="1">
    <citation type="submission" date="2022-11" db="EMBL/GenBank/DDBJ databases">
        <title>Biodiversity and phylogenetic relationships of bacteria.</title>
        <authorList>
            <person name="Machado R.A.R."/>
            <person name="Bhat A."/>
            <person name="Loulou A."/>
            <person name="Kallel S."/>
        </authorList>
    </citation>
    <scope>NUCLEOTIDE SEQUENCE</scope>
    <source>
        <strain evidence="2">K-TC2</strain>
    </source>
</reference>
<evidence type="ECO:0000313" key="3">
    <source>
        <dbReference type="Proteomes" id="UP001144805"/>
    </source>
</evidence>
<gene>
    <name evidence="2" type="ORF">OSH07_10480</name>
</gene>
<proteinExistence type="predicted"/>
<organism evidence="2 3">
    <name type="scientific">Kaistia nematophila</name>
    <dbReference type="NCBI Taxonomy" id="2994654"/>
    <lineage>
        <taxon>Bacteria</taxon>
        <taxon>Pseudomonadati</taxon>
        <taxon>Pseudomonadota</taxon>
        <taxon>Alphaproteobacteria</taxon>
        <taxon>Hyphomicrobiales</taxon>
        <taxon>Kaistiaceae</taxon>
        <taxon>Kaistia</taxon>
    </lineage>
</organism>
<keyword evidence="1" id="KW-0732">Signal</keyword>
<keyword evidence="3" id="KW-1185">Reference proteome</keyword>
<feature type="signal peptide" evidence="1">
    <location>
        <begin position="1"/>
        <end position="24"/>
    </location>
</feature>
<evidence type="ECO:0000256" key="1">
    <source>
        <dbReference type="SAM" id="SignalP"/>
    </source>
</evidence>
<accession>A0A9X3E2U4</accession>